<keyword evidence="3" id="KW-1185">Reference proteome</keyword>
<evidence type="ECO:0000256" key="1">
    <source>
        <dbReference type="SAM" id="SignalP"/>
    </source>
</evidence>
<evidence type="ECO:0000313" key="2">
    <source>
        <dbReference type="EMBL" id="SPQ01329.1"/>
    </source>
</evidence>
<reference evidence="3" key="1">
    <citation type="submission" date="2018-03" db="EMBL/GenBank/DDBJ databases">
        <authorList>
            <person name="Zecchin S."/>
        </authorList>
    </citation>
    <scope>NUCLEOTIDE SEQUENCE [LARGE SCALE GENOMIC DNA]</scope>
</reference>
<sequence length="210" mass="24302">MLRNAARLFLISVVVFVSACAGSKIEPEEMPSYEGRAFSEIVSEKKGIKDIETKFAILFEKKDSEVRGDAALEISRSGDMSLRVYSLGFLAMELTSRDGQVRATPALDRGKKLILTRGLRDCLFWWDMEEFSLFEEDGHYLLRGPDRELWIDKKTFLPARQNIYFEDGKVLNVYYGSPTKEDDVWYQSKIRIEYLQYSVTFTVKHMSFKS</sequence>
<accession>A0A2U3QIY3</accession>
<dbReference type="AlphaFoldDB" id="A0A2U3QIY3"/>
<keyword evidence="1" id="KW-0732">Signal</keyword>
<organism evidence="2 3">
    <name type="scientific">Candidatus Sulfobium mesophilum</name>
    <dbReference type="NCBI Taxonomy" id="2016548"/>
    <lineage>
        <taxon>Bacteria</taxon>
        <taxon>Pseudomonadati</taxon>
        <taxon>Nitrospirota</taxon>
        <taxon>Nitrospiria</taxon>
        <taxon>Nitrospirales</taxon>
        <taxon>Nitrospiraceae</taxon>
        <taxon>Candidatus Sulfobium</taxon>
    </lineage>
</organism>
<proteinExistence type="predicted"/>
<evidence type="ECO:0000313" key="3">
    <source>
        <dbReference type="Proteomes" id="UP000245125"/>
    </source>
</evidence>
<gene>
    <name evidence="2" type="ORF">NBG4_500003</name>
</gene>
<dbReference type="EMBL" id="OUUY01000098">
    <property type="protein sequence ID" value="SPQ01329.1"/>
    <property type="molecule type" value="Genomic_DNA"/>
</dbReference>
<evidence type="ECO:0008006" key="4">
    <source>
        <dbReference type="Google" id="ProtNLM"/>
    </source>
</evidence>
<name>A0A2U3QIY3_9BACT</name>
<feature type="signal peptide" evidence="1">
    <location>
        <begin position="1"/>
        <end position="19"/>
    </location>
</feature>
<dbReference type="PROSITE" id="PS51257">
    <property type="entry name" value="PROKAR_LIPOPROTEIN"/>
    <property type="match status" value="1"/>
</dbReference>
<feature type="chain" id="PRO_5015563440" description="Lipoprotein" evidence="1">
    <location>
        <begin position="20"/>
        <end position="210"/>
    </location>
</feature>
<protein>
    <recommendedName>
        <fullName evidence="4">Lipoprotein</fullName>
    </recommendedName>
</protein>
<dbReference type="Proteomes" id="UP000245125">
    <property type="component" value="Unassembled WGS sequence"/>
</dbReference>